<evidence type="ECO:0000313" key="4">
    <source>
        <dbReference type="Proteomes" id="UP001054892"/>
    </source>
</evidence>
<dbReference type="EMBL" id="AP023189">
    <property type="protein sequence ID" value="BCG24942.1"/>
    <property type="molecule type" value="Genomic_DNA"/>
</dbReference>
<reference evidence="1 3" key="1">
    <citation type="submission" date="2020-05" db="EMBL/GenBank/DDBJ databases">
        <title>Characterization of novel class B3 metallo-beta-lactamase from novel Pseudomonas species.</title>
        <authorList>
            <person name="Yamada K."/>
            <person name="Aoki K."/>
            <person name="Ishii Y."/>
        </authorList>
    </citation>
    <scope>NUCLEOTIDE SEQUENCE [LARGE SCALE GENOMIC DNA]</scope>
    <source>
        <strain evidence="1 3">TUM18999</strain>
        <strain evidence="2 4">TUM20286</strain>
    </source>
</reference>
<name>A0A6J4E565_9PSED</name>
<gene>
    <name evidence="1" type="ORF">TUM18999_31330</name>
    <name evidence="2" type="ORF">TUM20286_35690</name>
</gene>
<protein>
    <submittedName>
        <fullName evidence="1">Uncharacterized protein</fullName>
    </submittedName>
</protein>
<evidence type="ECO:0000313" key="3">
    <source>
        <dbReference type="Proteomes" id="UP000509383"/>
    </source>
</evidence>
<dbReference type="Proteomes" id="UP000509383">
    <property type="component" value="Chromosome"/>
</dbReference>
<evidence type="ECO:0000313" key="1">
    <source>
        <dbReference type="EMBL" id="BCG24942.1"/>
    </source>
</evidence>
<accession>A0A6J4E565</accession>
<dbReference type="RefSeq" id="WP_173175343.1">
    <property type="nucleotide sequence ID" value="NZ_AP023189.1"/>
</dbReference>
<dbReference type="EMBL" id="BQKM01000008">
    <property type="protein sequence ID" value="GJN53817.1"/>
    <property type="molecule type" value="Genomic_DNA"/>
</dbReference>
<dbReference type="KEGG" id="ptw:TUM18999_31330"/>
<sequence length="93" mass="10961">MNFDIDLGDVTELLPDEVLYALDNEAQNNRDIDALCRRLEAARTMEELLDMCKDIHWFLCAFWHGRREQFDEARDRIYHALDVAAARLRVQHG</sequence>
<dbReference type="AlphaFoldDB" id="A0A6J4E565"/>
<organism evidence="1 3">
    <name type="scientific">Pseudomonas tohonis</name>
    <dbReference type="NCBI Taxonomy" id="2725477"/>
    <lineage>
        <taxon>Bacteria</taxon>
        <taxon>Pseudomonadati</taxon>
        <taxon>Pseudomonadota</taxon>
        <taxon>Gammaproteobacteria</taxon>
        <taxon>Pseudomonadales</taxon>
        <taxon>Pseudomonadaceae</taxon>
        <taxon>Pseudomonas</taxon>
    </lineage>
</organism>
<keyword evidence="4" id="KW-1185">Reference proteome</keyword>
<proteinExistence type="predicted"/>
<dbReference type="Proteomes" id="UP001054892">
    <property type="component" value="Unassembled WGS sequence"/>
</dbReference>
<evidence type="ECO:0000313" key="2">
    <source>
        <dbReference type="EMBL" id="GJN53817.1"/>
    </source>
</evidence>